<dbReference type="EMBL" id="PYLW01000054">
    <property type="protein sequence ID" value="PSV87417.1"/>
    <property type="molecule type" value="Genomic_DNA"/>
</dbReference>
<evidence type="ECO:0000313" key="1">
    <source>
        <dbReference type="EMBL" id="PSV87417.1"/>
    </source>
</evidence>
<accession>A0A2T3M664</accession>
<dbReference type="RefSeq" id="WP_373455746.1">
    <property type="nucleotide sequence ID" value="NZ_PYLW01000054.1"/>
</dbReference>
<gene>
    <name evidence="1" type="ORF">C9I88_20220</name>
</gene>
<feature type="non-terminal residue" evidence="1">
    <location>
        <position position="1"/>
    </location>
</feature>
<comment type="caution">
    <text evidence="1">The sequence shown here is derived from an EMBL/GenBank/DDBJ whole genome shotgun (WGS) entry which is preliminary data.</text>
</comment>
<sequence>IKELNAELTSSGHALTFIVDANGNLVGTLAGTDTVAVRVELTPIQDGQNVNVDIKIIQALPLDHNASGDSAGFVTVNGNDIAIKVPVQAQDTDGDPLDNPATIDITIKDGANPVFGIDNGTNINETTQNGQIVNGDVPLDIGSDDIQSLHFNAAQEGLANITSNGEATTYNVNGNVLTVVDAQSQPVMVVTIANDGTYTVKVTGAVDQNSADIAEIKLAVTATDKDGDTANGELNITINDGTDAVGGENIDITLTEGDRDVDGSGTSTGGIDTTYPVEQSGQLTLVAGEDRLDPNTVAIDASQQADLITELNAELTSSGHALTFTVDVNGNLVGTLAGTDTVAVRVELTPTQDGQNVNVEVKIIQELPLDHNASGDSAGFVTVNGNDIAIKVPVQAQDTDGDPLDNPATIDITIKDGANPVFGIDSGTLINETTEADKIIAGQIPLDVGSDDIQSLHFNAAQDGLANITSNGEATTYNVNGNVLTVVDAQSQPVMVVTIANDGTYTVKVTGAVDQNSADIAEIKLDVTATDKDGDTAQGELNITINDGTDAVGGENIDITLTEGDRDVDGSGTSTGGVDTTYPVEQSGQLTLVAGEDRLDPNTVAIDASQQADLIKELNAELTSSGHALTFTVDANGNLVGTLAGTDTVAVRVELTPQQDGQNVNVEVKIIQELPLDHKDSGNGTYVSVDGDDIAIKVPVQAQDTDGDPLDNPATIDITIKDGANPVFGIDSGISINETTEADKIIAGQIPLDVGSDDIQSIHFNAAQDGLANITSNGEATTFTVNGNVLTVIGSNSQPVMVVTIANDGTYTVKVTGAVDQNSADIADIKLAVTATDKDGDTAQGELNITINDGTDAVGGENIDITLTEGDRDVDGSGTSTGGVDTTYPVEQSGQLTLVAGEDRLDPNTVAIDASQQAALIKELNAELTSGGHALTFTVDANGNLVGTLAGTDTVAVRVELTPTQDGQNVNVDIKIIQALPLDHNASGDSAGFVTVNGNDIAIKVPVQAQDTDGDPLDNPATIDITINDGANPVFGIDSGITINETTEADKIIAGQIPLDVGSDDIQSLHFNAAQDGLANITSNGEATTFTVNGNVLTVIGSNSQPVMVVTIANDGTYTVKVTGAVDQNSADIADIKLAVTATDKDGDTAQGELNITINDGTDAVGGENIDITLTEGDRDVDGSGTSTGGIDTTYPVEQSGQLTLVAGEDRLDPNTVAIDASQQAALIKELNAELTSGGHALMFTVDANGNLVGTLAGTDTVAVRVELTPTQDGQNVNVEVKIIQELPLDHNVSGDSAGFVTVNGNDIAIKIPVQAQDTDGDPLDNAATIDITIKDGANPVFGIDSGITINETTEADNIIAGQIPLDVGSDDIQSLHFNAAQEGLANITSNGEATTYNVNGNVLTVIGSNSQPVMVVTIANDGTYTVKVTGPVDQNSADIAEIKLAVTATDKDGDTAQGELNITINDGTDAVGGENIDITLTEGDRDV</sequence>
<protein>
    <submittedName>
        <fullName evidence="1">Hcalcium-binding protein</fullName>
    </submittedName>
</protein>
<evidence type="ECO:0000313" key="2">
    <source>
        <dbReference type="Proteomes" id="UP000241954"/>
    </source>
</evidence>
<proteinExistence type="predicted"/>
<reference evidence="1 2" key="1">
    <citation type="submission" date="2018-01" db="EMBL/GenBank/DDBJ databases">
        <title>Whole genome sequencing of Histamine producing bacteria.</title>
        <authorList>
            <person name="Butler K."/>
        </authorList>
    </citation>
    <scope>NUCLEOTIDE SEQUENCE [LARGE SCALE GENOMIC DNA]</scope>
    <source>
        <strain evidence="1 2">NCIMB 13481</strain>
    </source>
</reference>
<name>A0A2T3M664_9GAMM</name>
<feature type="non-terminal residue" evidence="1">
    <location>
        <position position="1488"/>
    </location>
</feature>
<organism evidence="1 2">
    <name type="scientific">Photobacterium iliopiscarium</name>
    <dbReference type="NCBI Taxonomy" id="56192"/>
    <lineage>
        <taxon>Bacteria</taxon>
        <taxon>Pseudomonadati</taxon>
        <taxon>Pseudomonadota</taxon>
        <taxon>Gammaproteobacteria</taxon>
        <taxon>Vibrionales</taxon>
        <taxon>Vibrionaceae</taxon>
        <taxon>Photobacterium</taxon>
    </lineage>
</organism>
<dbReference type="Proteomes" id="UP000241954">
    <property type="component" value="Unassembled WGS sequence"/>
</dbReference>